<dbReference type="PANTHER" id="PTHR30294:SF45">
    <property type="entry name" value="LINEARMYCIN RESISTANCE PERMEASE PROTEIN LNRN"/>
    <property type="match status" value="1"/>
</dbReference>
<evidence type="ECO:0000256" key="5">
    <source>
        <dbReference type="ARBA" id="ARBA00023136"/>
    </source>
</evidence>
<dbReference type="EMBL" id="CP002547">
    <property type="protein sequence ID" value="ADY57599.1"/>
    <property type="molecule type" value="Genomic_DNA"/>
</dbReference>
<evidence type="ECO:0000256" key="3">
    <source>
        <dbReference type="ARBA" id="ARBA00022692"/>
    </source>
</evidence>
<evidence type="ECO:0000256" key="1">
    <source>
        <dbReference type="ARBA" id="ARBA00004651"/>
    </source>
</evidence>
<protein>
    <submittedName>
        <fullName evidence="8">ABC-2 type transporter</fullName>
    </submittedName>
</protein>
<dbReference type="eggNOG" id="COG0842">
    <property type="taxonomic scope" value="Bacteria"/>
</dbReference>
<keyword evidence="4 6" id="KW-1133">Transmembrane helix</keyword>
<comment type="subcellular location">
    <subcellularLocation>
        <location evidence="1">Cell membrane</location>
        <topology evidence="1">Multi-pass membrane protein</topology>
    </subcellularLocation>
</comment>
<feature type="transmembrane region" description="Helical" evidence="6">
    <location>
        <begin position="253"/>
        <end position="276"/>
    </location>
</feature>
<dbReference type="Gene3D" id="3.40.1710.10">
    <property type="entry name" value="abc type-2 transporter like domain"/>
    <property type="match status" value="1"/>
</dbReference>
<evidence type="ECO:0000313" key="9">
    <source>
        <dbReference type="Proteomes" id="UP000007488"/>
    </source>
</evidence>
<evidence type="ECO:0000256" key="4">
    <source>
        <dbReference type="ARBA" id="ARBA00022989"/>
    </source>
</evidence>
<dbReference type="KEGG" id="sgy:Sgly_3337"/>
<name>F0T2W2_SYNGF</name>
<keyword evidence="5 6" id="KW-0472">Membrane</keyword>
<feature type="transmembrane region" description="Helical" evidence="6">
    <location>
        <begin position="336"/>
        <end position="356"/>
    </location>
</feature>
<proteinExistence type="predicted"/>
<dbReference type="Proteomes" id="UP000007488">
    <property type="component" value="Chromosome"/>
</dbReference>
<sequence>MSILLNNLRRIMKNKILLFVVILLPTVLLTFSYSSIVPKDKMLSIGICDQDQTEYTKLLKNQLAQVTEMKSVNKEQINNELFSSKIIYALVLNKGYTEKMLAGEEVSVKSYFLKENDQAQLVQQYAENYLQAAREIAKIANGDQNDFYNKMDLINNAYLQMDNRPLMDRQKEKAYIVLGSFLQSILMAGVLIASIIQFDRENKTFYRTLMTPVTLRSYTVQNVLSYLIISVIQVSVVFLVLKWLGVYMGISPAAMYLLFLTASLISVALGTAVNSLARSTLQALFAGIFIAFFMGLLGGCLWEHETATTVLNNSGKFTPTYWIMDGVSKLLDNQGLAAISSNMAVVLLFTIVFLFLGSWKKENIA</sequence>
<dbReference type="AlphaFoldDB" id="F0T2W2"/>
<organism evidence="8 9">
    <name type="scientific">Syntrophobotulus glycolicus (strain DSM 8271 / FlGlyR)</name>
    <dbReference type="NCBI Taxonomy" id="645991"/>
    <lineage>
        <taxon>Bacteria</taxon>
        <taxon>Bacillati</taxon>
        <taxon>Bacillota</taxon>
        <taxon>Clostridia</taxon>
        <taxon>Eubacteriales</taxon>
        <taxon>Desulfitobacteriaceae</taxon>
        <taxon>Syntrophobotulus</taxon>
    </lineage>
</organism>
<keyword evidence="2" id="KW-1003">Cell membrane</keyword>
<keyword evidence="3 6" id="KW-0812">Transmembrane</keyword>
<reference evidence="8 9" key="1">
    <citation type="journal article" date="2011" name="Stand. Genomic Sci.">
        <title>Complete genome sequence of Syntrophobotulus glycolicus type strain (FlGlyR).</title>
        <authorList>
            <person name="Han C."/>
            <person name="Mwirichia R."/>
            <person name="Chertkov O."/>
            <person name="Held B."/>
            <person name="Lapidus A."/>
            <person name="Nolan M."/>
            <person name="Lucas S."/>
            <person name="Hammon N."/>
            <person name="Deshpande S."/>
            <person name="Cheng J.F."/>
            <person name="Tapia R."/>
            <person name="Goodwin L."/>
            <person name="Pitluck S."/>
            <person name="Huntemann M."/>
            <person name="Liolios K."/>
            <person name="Ivanova N."/>
            <person name="Pagani I."/>
            <person name="Mavromatis K."/>
            <person name="Ovchinikova G."/>
            <person name="Pati A."/>
            <person name="Chen A."/>
            <person name="Palaniappan K."/>
            <person name="Land M."/>
            <person name="Hauser L."/>
            <person name="Brambilla E.M."/>
            <person name="Rohde M."/>
            <person name="Spring S."/>
            <person name="Sikorski J."/>
            <person name="Goker M."/>
            <person name="Woyke T."/>
            <person name="Bristow J."/>
            <person name="Eisen J.A."/>
            <person name="Markowitz V."/>
            <person name="Hugenholtz P."/>
            <person name="Kyrpides N.C."/>
            <person name="Klenk H.P."/>
            <person name="Detter J.C."/>
        </authorList>
    </citation>
    <scope>NUCLEOTIDE SEQUENCE [LARGE SCALE GENOMIC DNA]</scope>
    <source>
        <strain evidence="9">DSM 8271 / FlGlyR</strain>
    </source>
</reference>
<feature type="transmembrane region" description="Helical" evidence="6">
    <location>
        <begin position="174"/>
        <end position="198"/>
    </location>
</feature>
<evidence type="ECO:0000313" key="8">
    <source>
        <dbReference type="EMBL" id="ADY57599.1"/>
    </source>
</evidence>
<dbReference type="OrthoDB" id="266913at2"/>
<evidence type="ECO:0000256" key="6">
    <source>
        <dbReference type="SAM" id="Phobius"/>
    </source>
</evidence>
<evidence type="ECO:0000256" key="2">
    <source>
        <dbReference type="ARBA" id="ARBA00022475"/>
    </source>
</evidence>
<evidence type="ECO:0000259" key="7">
    <source>
        <dbReference type="Pfam" id="PF12698"/>
    </source>
</evidence>
<reference evidence="9" key="2">
    <citation type="submission" date="2011-02" db="EMBL/GenBank/DDBJ databases">
        <title>The complete genome of Syntrophobotulus glycolicus DSM 8271.</title>
        <authorList>
            <person name="Lucas S."/>
            <person name="Copeland A."/>
            <person name="Lapidus A."/>
            <person name="Bruce D."/>
            <person name="Goodwin L."/>
            <person name="Pitluck S."/>
            <person name="Kyrpides N."/>
            <person name="Mavromatis K."/>
            <person name="Pagani I."/>
            <person name="Ivanova N."/>
            <person name="Mikhailova N."/>
            <person name="Chertkov O."/>
            <person name="Held B."/>
            <person name="Detter J.C."/>
            <person name="Tapia R."/>
            <person name="Han C."/>
            <person name="Land M."/>
            <person name="Hauser L."/>
            <person name="Markowitz V."/>
            <person name="Cheng J.-F."/>
            <person name="Hugenholtz P."/>
            <person name="Woyke T."/>
            <person name="Wu D."/>
            <person name="Spring S."/>
            <person name="Schroeder M."/>
            <person name="Brambilla E."/>
            <person name="Klenk H.-P."/>
            <person name="Eisen J.A."/>
        </authorList>
    </citation>
    <scope>NUCLEOTIDE SEQUENCE [LARGE SCALE GENOMIC DNA]</scope>
    <source>
        <strain evidence="9">DSM 8271 / FlGlyR</strain>
    </source>
</reference>
<gene>
    <name evidence="8" type="ordered locus">Sgly_3337</name>
</gene>
<keyword evidence="9" id="KW-1185">Reference proteome</keyword>
<dbReference type="HOGENOM" id="CLU_039483_0_2_9"/>
<dbReference type="STRING" id="645991.Sgly_3337"/>
<feature type="transmembrane region" description="Helical" evidence="6">
    <location>
        <begin position="219"/>
        <end position="241"/>
    </location>
</feature>
<dbReference type="RefSeq" id="WP_013626324.1">
    <property type="nucleotide sequence ID" value="NC_015172.1"/>
</dbReference>
<dbReference type="GO" id="GO:0140359">
    <property type="term" value="F:ABC-type transporter activity"/>
    <property type="evidence" value="ECO:0007669"/>
    <property type="project" value="InterPro"/>
</dbReference>
<dbReference type="Pfam" id="PF12698">
    <property type="entry name" value="ABC2_membrane_3"/>
    <property type="match status" value="1"/>
</dbReference>
<accession>F0T2W2</accession>
<dbReference type="PANTHER" id="PTHR30294">
    <property type="entry name" value="MEMBRANE COMPONENT OF ABC TRANSPORTER YHHJ-RELATED"/>
    <property type="match status" value="1"/>
</dbReference>
<dbReference type="InterPro" id="IPR013525">
    <property type="entry name" value="ABC2_TM"/>
</dbReference>
<dbReference type="GO" id="GO:0005886">
    <property type="term" value="C:plasma membrane"/>
    <property type="evidence" value="ECO:0007669"/>
    <property type="project" value="UniProtKB-SubCell"/>
</dbReference>
<dbReference type="InterPro" id="IPR051449">
    <property type="entry name" value="ABC-2_transporter_component"/>
</dbReference>
<feature type="transmembrane region" description="Helical" evidence="6">
    <location>
        <begin position="283"/>
        <end position="304"/>
    </location>
</feature>
<feature type="domain" description="ABC-2 type transporter transmembrane" evidence="7">
    <location>
        <begin position="16"/>
        <end position="358"/>
    </location>
</feature>